<gene>
    <name evidence="1" type="ORF">FDP41_005194</name>
</gene>
<dbReference type="VEuPathDB" id="AmoebaDB:NfTy_052340"/>
<dbReference type="AlphaFoldDB" id="A0A6A5BFW8"/>
<dbReference type="Proteomes" id="UP000444721">
    <property type="component" value="Unassembled WGS sequence"/>
</dbReference>
<organism evidence="1 2">
    <name type="scientific">Naegleria fowleri</name>
    <name type="common">Brain eating amoeba</name>
    <dbReference type="NCBI Taxonomy" id="5763"/>
    <lineage>
        <taxon>Eukaryota</taxon>
        <taxon>Discoba</taxon>
        <taxon>Heterolobosea</taxon>
        <taxon>Tetramitia</taxon>
        <taxon>Eutetramitia</taxon>
        <taxon>Vahlkampfiidae</taxon>
        <taxon>Naegleria</taxon>
    </lineage>
</organism>
<accession>A0A6A5BFW8</accession>
<dbReference type="EMBL" id="VFQX01000043">
    <property type="protein sequence ID" value="KAF0975867.1"/>
    <property type="molecule type" value="Genomic_DNA"/>
</dbReference>
<dbReference type="VEuPathDB" id="AmoebaDB:NF0104350"/>
<protein>
    <submittedName>
        <fullName evidence="1">Uncharacterized protein</fullName>
    </submittedName>
</protein>
<dbReference type="OrthoDB" id="10332506at2759"/>
<comment type="caution">
    <text evidence="1">The sequence shown here is derived from an EMBL/GenBank/DDBJ whole genome shotgun (WGS) entry which is preliminary data.</text>
</comment>
<evidence type="ECO:0000313" key="2">
    <source>
        <dbReference type="Proteomes" id="UP000444721"/>
    </source>
</evidence>
<sequence length="348" mass="40723">MPQHLADRTLQITLNELVKMISFQVVPMLDHETLSFVLDHAGVAIDFASLKNETTQIHVKVLLDGFAIILETLKLFYDFEWKQEEYFKLYSSSTFVGMYLKRWDRFYIDWIVSFQNRDVSRAHLVKIARTFYFSYINGVLSKCQLEMPSADFPHGSSDVSSNVEPSKLLSESSLKSLNLLKMYKIFLNKLDRFNEKVLNIHSKSSMYLLLLDLSLFPRIRYHKTPVKHPSLYMLGYRKHLYVIPFIDFEMSFEERRAADLLMKDCKGFDHVYDYNKRNVVELLTLHDGQFQSKLTSLSSYITLSDEWCRQNVTLLRDKREDPHDLIHSMNVSSEPLIDSAIVSESNVI</sequence>
<dbReference type="VEuPathDB" id="AmoebaDB:FDP41_005194"/>
<dbReference type="RefSeq" id="XP_044560580.1">
    <property type="nucleotide sequence ID" value="XM_044708692.1"/>
</dbReference>
<dbReference type="GeneID" id="68112412"/>
<keyword evidence="2" id="KW-1185">Reference proteome</keyword>
<reference evidence="1 2" key="1">
    <citation type="journal article" date="2019" name="Sci. Rep.">
        <title>Nanopore sequencing improves the draft genome of the human pathogenic amoeba Naegleria fowleri.</title>
        <authorList>
            <person name="Liechti N."/>
            <person name="Schurch N."/>
            <person name="Bruggmann R."/>
            <person name="Wittwer M."/>
        </authorList>
    </citation>
    <scope>NUCLEOTIDE SEQUENCE [LARGE SCALE GENOMIC DNA]</scope>
    <source>
        <strain evidence="1 2">ATCC 30894</strain>
    </source>
</reference>
<name>A0A6A5BFW8_NAEFO</name>
<proteinExistence type="predicted"/>
<evidence type="ECO:0000313" key="1">
    <source>
        <dbReference type="EMBL" id="KAF0975867.1"/>
    </source>
</evidence>